<keyword evidence="7" id="KW-1185">Reference proteome</keyword>
<evidence type="ECO:0000259" key="5">
    <source>
        <dbReference type="PROSITE" id="PS51667"/>
    </source>
</evidence>
<dbReference type="InterPro" id="IPR031137">
    <property type="entry name" value="GRF"/>
</dbReference>
<evidence type="ECO:0000256" key="3">
    <source>
        <dbReference type="RuleBase" id="RU367127"/>
    </source>
</evidence>
<gene>
    <name evidence="6" type="ORF">Syun_001073</name>
</gene>
<feature type="region of interest" description="Disordered" evidence="4">
    <location>
        <begin position="168"/>
        <end position="190"/>
    </location>
</feature>
<accession>A0AAP0LE74</accession>
<sequence>MAESSLVGSKTSVISSILAFESEQIKGQESLKREKSTLLGFNKQNMTSTMLTRSTYDDCPTGSSMSLKGILQSTISTNHPNICSKKTASSTNRPTILRSFRTNKDPEPGRCHRTDGKKWRCAKEVVVDQKYCERHLNRGRYRSKMHVECHSTSSCVIASTTHQNISTTLSSSTSTSMAASSGNAQSTNDVNVQRRPKRFHSSINDSISNNPRKWISKRKDKMVITQDLESHSLSHTSLLPRGAMSSSNEMLSPISGLDFHSRSQSMFTNTPHRNLYHGGSASTGFSLSLERDPFNFEKSGNFSWLKGNKLEKSHVTDGINVEGLGRSLGFNCQKLYGASFSPFIGLSTFSSGGQVIQDTNFSRNDLNIGKNSTTSSTSLECMGPLFHVLKDGKLFFDDNPHTSITNDDLKVNSRVSRSFPTRNDKEVMYEENKASSEFRLDQLHIPGSEEFGSYLSMHCINLGSSDLNQQRLLPLVINGSELNDPHQVYPKNFGSPFSLNEHISSPNVLELFMAYLIWVVIKT</sequence>
<protein>
    <recommendedName>
        <fullName evidence="3">Growth-regulating factor</fullName>
    </recommendedName>
</protein>
<name>A0AAP0LE74_9MAGN</name>
<keyword evidence="1 3" id="KW-0539">Nucleus</keyword>
<reference evidence="6 7" key="1">
    <citation type="submission" date="2024-01" db="EMBL/GenBank/DDBJ databases">
        <title>Genome assemblies of Stephania.</title>
        <authorList>
            <person name="Yang L."/>
        </authorList>
    </citation>
    <scope>NUCLEOTIDE SEQUENCE [LARGE SCALE GENOMIC DNA]</scope>
    <source>
        <strain evidence="6">YNDBR</strain>
        <tissue evidence="6">Leaf</tissue>
    </source>
</reference>
<keyword evidence="3" id="KW-0010">Activator</keyword>
<dbReference type="GO" id="GO:0005634">
    <property type="term" value="C:nucleus"/>
    <property type="evidence" value="ECO:0007669"/>
    <property type="project" value="UniProtKB-SubCell"/>
</dbReference>
<comment type="subcellular location">
    <subcellularLocation>
        <location evidence="3">Nucleus</location>
    </subcellularLocation>
</comment>
<comment type="function">
    <text evidence="3">Transcription activator.</text>
</comment>
<comment type="caution">
    <text evidence="2">Lacks conserved residue(s) required for the propagation of feature annotation.</text>
</comment>
<dbReference type="GO" id="GO:0032502">
    <property type="term" value="P:developmental process"/>
    <property type="evidence" value="ECO:0007669"/>
    <property type="project" value="InterPro"/>
</dbReference>
<dbReference type="EMBL" id="JBBNAF010000001">
    <property type="protein sequence ID" value="KAK9168933.1"/>
    <property type="molecule type" value="Genomic_DNA"/>
</dbReference>
<feature type="compositionally biased region" description="Low complexity" evidence="4">
    <location>
        <begin position="168"/>
        <end position="181"/>
    </location>
</feature>
<dbReference type="Pfam" id="PF08879">
    <property type="entry name" value="WRC"/>
    <property type="match status" value="1"/>
</dbReference>
<dbReference type="GO" id="GO:0006351">
    <property type="term" value="P:DNA-templated transcription"/>
    <property type="evidence" value="ECO:0007669"/>
    <property type="project" value="UniProtKB-UniRule"/>
</dbReference>
<proteinExistence type="inferred from homology"/>
<comment type="similarity">
    <text evidence="3">Belongs to the GRF family.</text>
</comment>
<dbReference type="AlphaFoldDB" id="A0AAP0LE74"/>
<dbReference type="InterPro" id="IPR014977">
    <property type="entry name" value="WRC_dom"/>
</dbReference>
<dbReference type="Proteomes" id="UP001420932">
    <property type="component" value="Unassembled WGS sequence"/>
</dbReference>
<keyword evidence="3" id="KW-0805">Transcription regulation</keyword>
<feature type="domain" description="WRC" evidence="5">
    <location>
        <begin position="105"/>
        <end position="149"/>
    </location>
</feature>
<comment type="caution">
    <text evidence="6">The sequence shown here is derived from an EMBL/GenBank/DDBJ whole genome shotgun (WGS) entry which is preliminary data.</text>
</comment>
<evidence type="ECO:0000256" key="2">
    <source>
        <dbReference type="PROSITE-ProRule" id="PRU01002"/>
    </source>
</evidence>
<evidence type="ECO:0000256" key="1">
    <source>
        <dbReference type="ARBA" id="ARBA00023242"/>
    </source>
</evidence>
<dbReference type="GO" id="GO:0005524">
    <property type="term" value="F:ATP binding"/>
    <property type="evidence" value="ECO:0007669"/>
    <property type="project" value="UniProtKB-UniRule"/>
</dbReference>
<evidence type="ECO:0000256" key="4">
    <source>
        <dbReference type="SAM" id="MobiDB-lite"/>
    </source>
</evidence>
<evidence type="ECO:0000313" key="6">
    <source>
        <dbReference type="EMBL" id="KAK9168933.1"/>
    </source>
</evidence>
<dbReference type="PANTHER" id="PTHR31602">
    <property type="entry name" value="GROWTH-REGULATING FACTOR 5"/>
    <property type="match status" value="1"/>
</dbReference>
<dbReference type="PROSITE" id="PS51667">
    <property type="entry name" value="WRC"/>
    <property type="match status" value="1"/>
</dbReference>
<organism evidence="6 7">
    <name type="scientific">Stephania yunnanensis</name>
    <dbReference type="NCBI Taxonomy" id="152371"/>
    <lineage>
        <taxon>Eukaryota</taxon>
        <taxon>Viridiplantae</taxon>
        <taxon>Streptophyta</taxon>
        <taxon>Embryophyta</taxon>
        <taxon>Tracheophyta</taxon>
        <taxon>Spermatophyta</taxon>
        <taxon>Magnoliopsida</taxon>
        <taxon>Ranunculales</taxon>
        <taxon>Menispermaceae</taxon>
        <taxon>Menispermoideae</taxon>
        <taxon>Cissampelideae</taxon>
        <taxon>Stephania</taxon>
    </lineage>
</organism>
<keyword evidence="3" id="KW-0804">Transcription</keyword>
<dbReference type="PANTHER" id="PTHR31602:SF42">
    <property type="entry name" value="GROWTH-REGULATING FACTOR 2"/>
    <property type="match status" value="1"/>
</dbReference>
<comment type="domain">
    <text evidence="3">The QLQ domain and WRC domain may be involved in protein-protein interaction and DNA-binding, respectively.</text>
</comment>
<evidence type="ECO:0000313" key="7">
    <source>
        <dbReference type="Proteomes" id="UP001420932"/>
    </source>
</evidence>